<feature type="transmembrane region" description="Helical" evidence="1">
    <location>
        <begin position="34"/>
        <end position="54"/>
    </location>
</feature>
<feature type="transmembrane region" description="Helical" evidence="1">
    <location>
        <begin position="7"/>
        <end position="28"/>
    </location>
</feature>
<reference evidence="2 3" key="1">
    <citation type="journal article" date="2011" name="J. Bacteriol.">
        <title>Draft genome sequence of Caloramator australicus strain RC3T, a thermoanaerobe from the Great Artesian Basin of Australia.</title>
        <authorList>
            <person name="Ogg C.D."/>
            <person name="Patel B.K.C."/>
        </authorList>
    </citation>
    <scope>NUCLEOTIDE SEQUENCE [LARGE SCALE GENOMIC DNA]</scope>
    <source>
        <strain evidence="2 3">RC3</strain>
    </source>
</reference>
<comment type="caution">
    <text evidence="2">The sequence shown here is derived from an EMBL/GenBank/DDBJ whole genome shotgun (WGS) entry which is preliminary data.</text>
</comment>
<accession>I7LG66</accession>
<dbReference type="RefSeq" id="WP_008908314.1">
    <property type="nucleotide sequence ID" value="NZ_CAKP01000047.1"/>
</dbReference>
<organism evidence="2 3">
    <name type="scientific">Caloramator australicus RC3</name>
    <dbReference type="NCBI Taxonomy" id="857293"/>
    <lineage>
        <taxon>Bacteria</taxon>
        <taxon>Bacillati</taxon>
        <taxon>Bacillota</taxon>
        <taxon>Clostridia</taxon>
        <taxon>Eubacteriales</taxon>
        <taxon>Clostridiaceae</taxon>
        <taxon>Caloramator</taxon>
    </lineage>
</organism>
<evidence type="ECO:0000256" key="1">
    <source>
        <dbReference type="SAM" id="Phobius"/>
    </source>
</evidence>
<dbReference type="NCBIfam" id="TIGR03510">
    <property type="entry name" value="XapX"/>
    <property type="match status" value="1"/>
</dbReference>
<keyword evidence="3" id="KW-1185">Reference proteome</keyword>
<dbReference type="Proteomes" id="UP000007652">
    <property type="component" value="Unassembled WGS sequence"/>
</dbReference>
<gene>
    <name evidence="2" type="ORF">CAAU_0956</name>
</gene>
<keyword evidence="1" id="KW-1133">Transmembrane helix</keyword>
<evidence type="ECO:0008006" key="4">
    <source>
        <dbReference type="Google" id="ProtNLM"/>
    </source>
</evidence>
<dbReference type="EMBL" id="CAKP01000047">
    <property type="protein sequence ID" value="CCJ33040.1"/>
    <property type="molecule type" value="Genomic_DNA"/>
</dbReference>
<protein>
    <recommendedName>
        <fullName evidence="4">XapX domain-containing protein</fullName>
    </recommendedName>
</protein>
<keyword evidence="1" id="KW-0472">Membrane</keyword>
<dbReference type="AlphaFoldDB" id="I7LG66"/>
<name>I7LG66_9CLOT</name>
<dbReference type="InterPro" id="IPR020017">
    <property type="entry name" value="XapX_domain"/>
</dbReference>
<keyword evidence="1" id="KW-0812">Transmembrane</keyword>
<evidence type="ECO:0000313" key="2">
    <source>
        <dbReference type="EMBL" id="CCJ33040.1"/>
    </source>
</evidence>
<proteinExistence type="predicted"/>
<evidence type="ECO:0000313" key="3">
    <source>
        <dbReference type="Proteomes" id="UP000007652"/>
    </source>
</evidence>
<sequence length="58" mass="6240">MQNLREIMMSIIAGMIVGFIFSKLLLPIPAPPNIPAFMGIFGVWLGAIVVDKIGGLRA</sequence>
<dbReference type="eggNOG" id="ENOG50328X4">
    <property type="taxonomic scope" value="Bacteria"/>
</dbReference>